<organism evidence="2 3">
    <name type="scientific">Nonomuraea mesophila</name>
    <dbReference type="NCBI Taxonomy" id="2530382"/>
    <lineage>
        <taxon>Bacteria</taxon>
        <taxon>Bacillati</taxon>
        <taxon>Actinomycetota</taxon>
        <taxon>Actinomycetes</taxon>
        <taxon>Streptosporangiales</taxon>
        <taxon>Streptosporangiaceae</taxon>
        <taxon>Nonomuraea</taxon>
    </lineage>
</organism>
<dbReference type="AlphaFoldDB" id="A0A4R5E6Z3"/>
<dbReference type="InterPro" id="IPR011701">
    <property type="entry name" value="MFS"/>
</dbReference>
<feature type="transmembrane region" description="Helical" evidence="1">
    <location>
        <begin position="308"/>
        <end position="330"/>
    </location>
</feature>
<keyword evidence="1" id="KW-1133">Transmembrane helix</keyword>
<accession>A0A4R5E6Z3</accession>
<dbReference type="GO" id="GO:0022857">
    <property type="term" value="F:transmembrane transporter activity"/>
    <property type="evidence" value="ECO:0007669"/>
    <property type="project" value="InterPro"/>
</dbReference>
<feature type="transmembrane region" description="Helical" evidence="1">
    <location>
        <begin position="80"/>
        <end position="100"/>
    </location>
</feature>
<feature type="transmembrane region" description="Helical" evidence="1">
    <location>
        <begin position="47"/>
        <end position="68"/>
    </location>
</feature>
<dbReference type="Pfam" id="PF07690">
    <property type="entry name" value="MFS_1"/>
    <property type="match status" value="1"/>
</dbReference>
<dbReference type="PANTHER" id="PTHR23542:SF1">
    <property type="entry name" value="MAJOR FACILITATOR SUPERFAMILY (MFS) PROFILE DOMAIN-CONTAINING PROTEIN"/>
    <property type="match status" value="1"/>
</dbReference>
<keyword evidence="3" id="KW-1185">Reference proteome</keyword>
<keyword evidence="1" id="KW-0472">Membrane</keyword>
<dbReference type="RefSeq" id="WP_132640685.1">
    <property type="nucleotide sequence ID" value="NZ_SMLD01000233.1"/>
</dbReference>
<dbReference type="SUPFAM" id="SSF103473">
    <property type="entry name" value="MFS general substrate transporter"/>
    <property type="match status" value="1"/>
</dbReference>
<dbReference type="PANTHER" id="PTHR23542">
    <property type="match status" value="1"/>
</dbReference>
<reference evidence="2 3" key="1">
    <citation type="submission" date="2019-03" db="EMBL/GenBank/DDBJ databases">
        <title>Draft genome sequences of novel Actinobacteria.</title>
        <authorList>
            <person name="Sahin N."/>
            <person name="Ay H."/>
            <person name="Saygin H."/>
        </authorList>
    </citation>
    <scope>NUCLEOTIDE SEQUENCE [LARGE SCALE GENOMIC DNA]</scope>
    <source>
        <strain evidence="2 3">6K102</strain>
    </source>
</reference>
<dbReference type="Proteomes" id="UP000295136">
    <property type="component" value="Unassembled WGS sequence"/>
</dbReference>
<comment type="caution">
    <text evidence="2">The sequence shown here is derived from an EMBL/GenBank/DDBJ whole genome shotgun (WGS) entry which is preliminary data.</text>
</comment>
<name>A0A4R5E6Z3_9ACTN</name>
<proteinExistence type="predicted"/>
<gene>
    <name evidence="2" type="ORF">E1295_44075</name>
</gene>
<feature type="transmembrane region" description="Helical" evidence="1">
    <location>
        <begin position="285"/>
        <end position="302"/>
    </location>
</feature>
<feature type="transmembrane region" description="Helical" evidence="1">
    <location>
        <begin position="142"/>
        <end position="163"/>
    </location>
</feature>
<protein>
    <submittedName>
        <fullName evidence="2">MFS transporter</fullName>
    </submittedName>
</protein>
<feature type="transmembrane region" description="Helical" evidence="1">
    <location>
        <begin position="342"/>
        <end position="362"/>
    </location>
</feature>
<feature type="transmembrane region" description="Helical" evidence="1">
    <location>
        <begin position="17"/>
        <end position="41"/>
    </location>
</feature>
<evidence type="ECO:0000313" key="3">
    <source>
        <dbReference type="Proteomes" id="UP000295136"/>
    </source>
</evidence>
<feature type="transmembrane region" description="Helical" evidence="1">
    <location>
        <begin position="175"/>
        <end position="193"/>
    </location>
</feature>
<evidence type="ECO:0000256" key="1">
    <source>
        <dbReference type="SAM" id="Phobius"/>
    </source>
</evidence>
<dbReference type="EMBL" id="SMLD01000233">
    <property type="protein sequence ID" value="TDE26573.1"/>
    <property type="molecule type" value="Genomic_DNA"/>
</dbReference>
<feature type="transmembrane region" description="Helical" evidence="1">
    <location>
        <begin position="214"/>
        <end position="235"/>
    </location>
</feature>
<feature type="transmembrane region" description="Helical" evidence="1">
    <location>
        <begin position="255"/>
        <end position="273"/>
    </location>
</feature>
<dbReference type="InterPro" id="IPR036259">
    <property type="entry name" value="MFS_trans_sf"/>
</dbReference>
<dbReference type="Gene3D" id="1.20.1250.20">
    <property type="entry name" value="MFS general substrate transporter like domains"/>
    <property type="match status" value="1"/>
</dbReference>
<keyword evidence="1" id="KW-0812">Transmembrane</keyword>
<sequence length="403" mass="39703">MLPATYRTLLRTPGATAFFSTATAGRIGIAMTSLGLVWLVHGRTGSYAVAGLVTGAFAVAEAVAGPQLGRLVDRFGQTRVLPPVLLAHAVAVATLLALVAAGSPTWSMSAAGAVAGATIPQLGALSAARWSALLRGGREAELPAAFTLESLANAVAYLAGPVVVSSVGASGHPGIGTALAAGLVVAGGLALATQRRTAPAAASEAGERRRAGRSLLRPGFTVIAGLNLAIGVFFGAMQVSVTAFAVEHGAPAAAAPLYAASSCGGLVTGWLYGLRRLRVAPRAQLALCTSLLAGACLPLLVTDSLPGAGVAIALTGTMVTPILVLATVFTESVVHPYALTQAFAWATSASAAGSAAAAAAAGHAVDAAGAHGGFAIASAATATMTVLALAGWRALHVRTEAGV</sequence>
<feature type="transmembrane region" description="Helical" evidence="1">
    <location>
        <begin position="374"/>
        <end position="395"/>
    </location>
</feature>
<evidence type="ECO:0000313" key="2">
    <source>
        <dbReference type="EMBL" id="TDE26573.1"/>
    </source>
</evidence>